<protein>
    <submittedName>
        <fullName evidence="1">Uncharacterized protein</fullName>
    </submittedName>
</protein>
<gene>
    <name evidence="1" type="ORF">BQ8482_570016</name>
</gene>
<proteinExistence type="predicted"/>
<dbReference type="Proteomes" id="UP000245698">
    <property type="component" value="Unassembled WGS sequence"/>
</dbReference>
<reference evidence="2" key="1">
    <citation type="submission" date="2016-12" db="EMBL/GenBank/DDBJ databases">
        <authorList>
            <person name="Brunel B."/>
        </authorList>
    </citation>
    <scope>NUCLEOTIDE SEQUENCE [LARGE SCALE GENOMIC DNA]</scope>
</reference>
<evidence type="ECO:0000313" key="2">
    <source>
        <dbReference type="Proteomes" id="UP000245698"/>
    </source>
</evidence>
<keyword evidence="2" id="KW-1185">Reference proteome</keyword>
<organism evidence="1 2">
    <name type="scientific">Mesorhizobium delmotii</name>
    <dbReference type="NCBI Taxonomy" id="1631247"/>
    <lineage>
        <taxon>Bacteria</taxon>
        <taxon>Pseudomonadati</taxon>
        <taxon>Pseudomonadota</taxon>
        <taxon>Alphaproteobacteria</taxon>
        <taxon>Hyphomicrobiales</taxon>
        <taxon>Phyllobacteriaceae</taxon>
        <taxon>Mesorhizobium</taxon>
    </lineage>
</organism>
<dbReference type="EMBL" id="FUIG01000067">
    <property type="protein sequence ID" value="SJM34958.1"/>
    <property type="molecule type" value="Genomic_DNA"/>
</dbReference>
<sequence>MRPRGKYALALLKLRIVVSENGTDFRADAVGTRNGVSRVGRKR</sequence>
<name>A0A2P9AV01_9HYPH</name>
<dbReference type="AlphaFoldDB" id="A0A2P9AV01"/>
<accession>A0A2P9AV01</accession>
<evidence type="ECO:0000313" key="1">
    <source>
        <dbReference type="EMBL" id="SJM34958.1"/>
    </source>
</evidence>